<evidence type="ECO:0000313" key="2">
    <source>
        <dbReference type="EMBL" id="KMO95452.1"/>
    </source>
</evidence>
<gene>
    <name evidence="2" type="ORF">ACS04_23310</name>
</gene>
<dbReference type="AlphaFoldDB" id="A0A0J6XMH7"/>
<name>A0A0J6XMH7_9ACTN</name>
<evidence type="ECO:0000313" key="3">
    <source>
        <dbReference type="Proteomes" id="UP000035932"/>
    </source>
</evidence>
<evidence type="ECO:0000256" key="1">
    <source>
        <dbReference type="SAM" id="SignalP"/>
    </source>
</evidence>
<feature type="signal peptide" evidence="1">
    <location>
        <begin position="1"/>
        <end position="38"/>
    </location>
</feature>
<protein>
    <recommendedName>
        <fullName evidence="4">Secreted protein</fullName>
    </recommendedName>
</protein>
<dbReference type="OrthoDB" id="4229828at2"/>
<reference evidence="2 3" key="1">
    <citation type="submission" date="2015-06" db="EMBL/GenBank/DDBJ databases">
        <title>Recapitulation of the evolution of biosynthetic gene clusters reveals hidden chemical diversity on bacterial genomes.</title>
        <authorList>
            <person name="Cruz-Morales P."/>
            <person name="Martinez-Guerrero C."/>
            <person name="Morales-Escalante M.A."/>
            <person name="Yanez-Guerra L.A."/>
            <person name="Kopp J.F."/>
            <person name="Feldmann J."/>
            <person name="Ramos-Aboites H.E."/>
            <person name="Barona-Gomez F."/>
        </authorList>
    </citation>
    <scope>NUCLEOTIDE SEQUENCE [LARGE SCALE GENOMIC DNA]</scope>
    <source>
        <strain evidence="2 3">ATCC 31245</strain>
    </source>
</reference>
<dbReference type="EMBL" id="LFML01000100">
    <property type="protein sequence ID" value="KMO95452.1"/>
    <property type="molecule type" value="Genomic_DNA"/>
</dbReference>
<sequence length="123" mass="12343">MRIHPGVRGLVRAAGPVHPLAPVLLPLLLLVAAGPARAAAGPGFQYVGQDDKVHGIAAPKGCVAAKGGGSRAATNSTRGTATFYREPGCAGSPAAVLQPGAAGQITPYFASVRFSFTTSAQRP</sequence>
<feature type="chain" id="PRO_5005284270" description="Secreted protein" evidence="1">
    <location>
        <begin position="39"/>
        <end position="123"/>
    </location>
</feature>
<proteinExistence type="predicted"/>
<keyword evidence="1" id="KW-0732">Signal</keyword>
<organism evidence="2 3">
    <name type="scientific">Streptomyces roseus</name>
    <dbReference type="NCBI Taxonomy" id="66430"/>
    <lineage>
        <taxon>Bacteria</taxon>
        <taxon>Bacillati</taxon>
        <taxon>Actinomycetota</taxon>
        <taxon>Actinomycetes</taxon>
        <taxon>Kitasatosporales</taxon>
        <taxon>Streptomycetaceae</taxon>
        <taxon>Streptomyces</taxon>
    </lineage>
</organism>
<dbReference type="PATRIC" id="fig|66430.4.peg.135"/>
<comment type="caution">
    <text evidence="2">The sequence shown here is derived from an EMBL/GenBank/DDBJ whole genome shotgun (WGS) entry which is preliminary data.</text>
</comment>
<evidence type="ECO:0008006" key="4">
    <source>
        <dbReference type="Google" id="ProtNLM"/>
    </source>
</evidence>
<dbReference type="Proteomes" id="UP000035932">
    <property type="component" value="Unassembled WGS sequence"/>
</dbReference>
<dbReference type="STRING" id="66430.ACS04_23310"/>
<accession>A0A0J6XMH7</accession>
<keyword evidence="3" id="KW-1185">Reference proteome</keyword>